<dbReference type="Pfam" id="PF02698">
    <property type="entry name" value="DUF218"/>
    <property type="match status" value="1"/>
</dbReference>
<dbReference type="InterPro" id="IPR003848">
    <property type="entry name" value="DUF218"/>
</dbReference>
<dbReference type="InterPro" id="IPR051599">
    <property type="entry name" value="Cell_Envelope_Assoc"/>
</dbReference>
<sequence length="196" mass="23060">MQLALVVFILVLLVLVPLVALFFSLDVGRKPRKMDVIIGPEGPTRDRAKTTSHLLKKGYAESNQMIITSFYNKETKADFRPLYFDRLGIPKNQIIQENQATSTYTNAVYSLSLMKKHQFNSALIVSSDYHIRRVRWCFEKVNQDYEFDLHFTSSYHQNSKGEDLPYWKHKEGRRLALKEVVNNIGYWLRLYHWIDL</sequence>
<reference evidence="2" key="1">
    <citation type="submission" date="2023-07" db="EMBL/GenBank/DDBJ databases">
        <title>Between Cages and Wild: Unraveling the Impact of Captivity on Animal Microbiomes and Antimicrobial Resistance.</title>
        <authorList>
            <person name="Schmartz G.P."/>
            <person name="Rehner J."/>
            <person name="Schuff M.J."/>
            <person name="Becker S.L."/>
            <person name="Kravczyk M."/>
            <person name="Gurevich A."/>
            <person name="Francke R."/>
            <person name="Mueller R."/>
            <person name="Keller V."/>
            <person name="Keller A."/>
        </authorList>
    </citation>
    <scope>NUCLEOTIDE SEQUENCE</scope>
    <source>
        <strain evidence="2">S39M_St_73</strain>
    </source>
</reference>
<dbReference type="Gene3D" id="3.40.50.620">
    <property type="entry name" value="HUPs"/>
    <property type="match status" value="1"/>
</dbReference>
<evidence type="ECO:0000259" key="1">
    <source>
        <dbReference type="Pfam" id="PF02698"/>
    </source>
</evidence>
<dbReference type="AlphaFoldDB" id="A0AA43UC32"/>
<accession>A0AA43UC32</accession>
<dbReference type="PANTHER" id="PTHR30336:SF20">
    <property type="entry name" value="DUF218 DOMAIN-CONTAINING PROTEIN"/>
    <property type="match status" value="1"/>
</dbReference>
<dbReference type="InterPro" id="IPR014729">
    <property type="entry name" value="Rossmann-like_a/b/a_fold"/>
</dbReference>
<feature type="domain" description="DUF218" evidence="1">
    <location>
        <begin position="44"/>
        <end position="151"/>
    </location>
</feature>
<dbReference type="EMBL" id="JAUNQW010000007">
    <property type="protein sequence ID" value="MDO5457220.1"/>
    <property type="molecule type" value="Genomic_DNA"/>
</dbReference>
<evidence type="ECO:0000313" key="3">
    <source>
        <dbReference type="Proteomes" id="UP001171751"/>
    </source>
</evidence>
<dbReference type="PANTHER" id="PTHR30336">
    <property type="entry name" value="INNER MEMBRANE PROTEIN, PROBABLE PERMEASE"/>
    <property type="match status" value="1"/>
</dbReference>
<dbReference type="Proteomes" id="UP001171751">
    <property type="component" value="Unassembled WGS sequence"/>
</dbReference>
<proteinExistence type="predicted"/>
<dbReference type="CDD" id="cd06259">
    <property type="entry name" value="YdcF-like"/>
    <property type="match status" value="1"/>
</dbReference>
<evidence type="ECO:0000313" key="2">
    <source>
        <dbReference type="EMBL" id="MDO5457220.1"/>
    </source>
</evidence>
<comment type="caution">
    <text evidence="2">The sequence shown here is derived from an EMBL/GenBank/DDBJ whole genome shotgun (WGS) entry which is preliminary data.</text>
</comment>
<organism evidence="2 3">
    <name type="scientific">Atopococcus tabaci</name>
    <dbReference type="NCBI Taxonomy" id="269774"/>
    <lineage>
        <taxon>Bacteria</taxon>
        <taxon>Bacillati</taxon>
        <taxon>Bacillota</taxon>
        <taxon>Bacilli</taxon>
        <taxon>Lactobacillales</taxon>
        <taxon>Carnobacteriaceae</taxon>
        <taxon>Atopococcus</taxon>
    </lineage>
</organism>
<gene>
    <name evidence="2" type="ORF">Q4F26_02660</name>
</gene>
<name>A0AA43UC32_9LACT</name>
<keyword evidence="3" id="KW-1185">Reference proteome</keyword>
<protein>
    <submittedName>
        <fullName evidence="2">YdcF family protein</fullName>
    </submittedName>
</protein>
<dbReference type="GO" id="GO:0005886">
    <property type="term" value="C:plasma membrane"/>
    <property type="evidence" value="ECO:0007669"/>
    <property type="project" value="TreeGrafter"/>
</dbReference>